<protein>
    <submittedName>
        <fullName evidence="3">Uncharacterized protein</fullName>
    </submittedName>
</protein>
<evidence type="ECO:0000256" key="1">
    <source>
        <dbReference type="ARBA" id="ARBA00008372"/>
    </source>
</evidence>
<evidence type="ECO:0000256" key="2">
    <source>
        <dbReference type="SAM" id="MobiDB-lite"/>
    </source>
</evidence>
<dbReference type="GO" id="GO:0003723">
    <property type="term" value="F:RNA binding"/>
    <property type="evidence" value="ECO:0007669"/>
    <property type="project" value="TreeGrafter"/>
</dbReference>
<reference evidence="3" key="1">
    <citation type="submission" date="2022-10" db="EMBL/GenBank/DDBJ databases">
        <title>Culturing micro-colonial fungi from biological soil crusts in the Mojave desert and describing Neophaeococcomyces mojavensis, and introducing the new genera and species Taxawa tesnikishii.</title>
        <authorList>
            <person name="Kurbessoian T."/>
            <person name="Stajich J.E."/>
        </authorList>
    </citation>
    <scope>NUCLEOTIDE SEQUENCE</scope>
    <source>
        <strain evidence="3">TK_41</strain>
    </source>
</reference>
<comment type="caution">
    <text evidence="3">The sequence shown here is derived from an EMBL/GenBank/DDBJ whole genome shotgun (WGS) entry which is preliminary data.</text>
</comment>
<feature type="compositionally biased region" description="Basic and acidic residues" evidence="2">
    <location>
        <begin position="444"/>
        <end position="463"/>
    </location>
</feature>
<dbReference type="SUPFAM" id="SSF53098">
    <property type="entry name" value="Ribonuclease H-like"/>
    <property type="match status" value="1"/>
</dbReference>
<dbReference type="PANTHER" id="PTHR15092:SF22">
    <property type="entry name" value="POLY(A)-SPECIFIC RIBONUCLEASE PNLDC1"/>
    <property type="match status" value="1"/>
</dbReference>
<comment type="similarity">
    <text evidence="1">Belongs to the CAF1 family.</text>
</comment>
<dbReference type="GO" id="GO:0000289">
    <property type="term" value="P:nuclear-transcribed mRNA poly(A) tail shortening"/>
    <property type="evidence" value="ECO:0007669"/>
    <property type="project" value="TreeGrafter"/>
</dbReference>
<dbReference type="PANTHER" id="PTHR15092">
    <property type="entry name" value="POLY A -SPECIFIC RIBONUCLEASE/TARGET OF EGR1, MEMBER 1"/>
    <property type="match status" value="1"/>
</dbReference>
<dbReference type="InterPro" id="IPR051181">
    <property type="entry name" value="CAF1_poly(A)_ribonucleases"/>
</dbReference>
<dbReference type="GO" id="GO:1990432">
    <property type="term" value="P:siRNA 3'-end processing"/>
    <property type="evidence" value="ECO:0007669"/>
    <property type="project" value="TreeGrafter"/>
</dbReference>
<feature type="region of interest" description="Disordered" evidence="2">
    <location>
        <begin position="490"/>
        <end position="513"/>
    </location>
</feature>
<dbReference type="Proteomes" id="UP001172673">
    <property type="component" value="Unassembled WGS sequence"/>
</dbReference>
<dbReference type="EMBL" id="JAPDRK010000015">
    <property type="protein sequence ID" value="KAJ9605752.1"/>
    <property type="molecule type" value="Genomic_DNA"/>
</dbReference>
<dbReference type="InterPro" id="IPR036397">
    <property type="entry name" value="RNaseH_sf"/>
</dbReference>
<organism evidence="3 4">
    <name type="scientific">Cladophialophora chaetospira</name>
    <dbReference type="NCBI Taxonomy" id="386627"/>
    <lineage>
        <taxon>Eukaryota</taxon>
        <taxon>Fungi</taxon>
        <taxon>Dikarya</taxon>
        <taxon>Ascomycota</taxon>
        <taxon>Pezizomycotina</taxon>
        <taxon>Eurotiomycetes</taxon>
        <taxon>Chaetothyriomycetidae</taxon>
        <taxon>Chaetothyriales</taxon>
        <taxon>Herpotrichiellaceae</taxon>
        <taxon>Cladophialophora</taxon>
    </lineage>
</organism>
<dbReference type="Pfam" id="PF04857">
    <property type="entry name" value="CAF1"/>
    <property type="match status" value="1"/>
</dbReference>
<evidence type="ECO:0000313" key="3">
    <source>
        <dbReference type="EMBL" id="KAJ9605752.1"/>
    </source>
</evidence>
<sequence>MDVNSDSFSSELINILQHVANSRFIAFDLEFSGVAGRRAGGGANRFTIQDYYSDLRSAAQIYQILQVGLTIVAEDTEKGRYEARPYNFHLSPLPATKESVFTRNWSYNSGAASFLIRNGFNMDKPFTQGVHYLSRQEEDQVRRKLIDEEQLRSKIPDMQLHDDDSFLVEHIKKSVKDWQSLPKEDQEPYLNIPAEDAKEPIPSTLTRYQVRLTHQTVRNEYPSLKTQGMGHFVQITNPTKEQQTNGKEMREQKRELEIANMIGFRWVLEAIMGGDISKLPHYYVVAGHPPEEAPKDVQGFLNELQKKLKSQSRALVGHNCMTDVINLYRCFIGDLPEKVEDFSKQLHQLFPTILDTKYIAGLGNKRWTDTSLRSVESDLCSIGLPQIHLPPNFDRYLYAANYHEAGFDSFVTAKIGLKIPGKLKREHRDIKSLVGTHPVLEQKPQSEQEEVKSDAALDTRADETEQNPGIAKSIVGIITAPVTTVKSILTGGPNPSTAEASSKSSTKKSSLLLPASVMPTNGAVIATKEKSQAHQLSKNELQKLGSISKKSNIFDMLEDDPEDAPEEEPQISERQRIAEMVKEGKLLPLWEQDAEFWKLISNKLQANATQEGILDLTKH</sequence>
<name>A0AA39CF13_9EURO</name>
<dbReference type="InterPro" id="IPR006941">
    <property type="entry name" value="RNase_CAF1"/>
</dbReference>
<feature type="region of interest" description="Disordered" evidence="2">
    <location>
        <begin position="434"/>
        <end position="466"/>
    </location>
</feature>
<dbReference type="GO" id="GO:0000175">
    <property type="term" value="F:3'-5'-RNA exonuclease activity"/>
    <property type="evidence" value="ECO:0007669"/>
    <property type="project" value="TreeGrafter"/>
</dbReference>
<dbReference type="InterPro" id="IPR012337">
    <property type="entry name" value="RNaseH-like_sf"/>
</dbReference>
<proteinExistence type="inferred from homology"/>
<dbReference type="GO" id="GO:0005634">
    <property type="term" value="C:nucleus"/>
    <property type="evidence" value="ECO:0007669"/>
    <property type="project" value="TreeGrafter"/>
</dbReference>
<dbReference type="Gene3D" id="3.30.420.10">
    <property type="entry name" value="Ribonuclease H-like superfamily/Ribonuclease H"/>
    <property type="match status" value="2"/>
</dbReference>
<gene>
    <name evidence="3" type="ORF">H2200_009601</name>
</gene>
<evidence type="ECO:0000313" key="4">
    <source>
        <dbReference type="Proteomes" id="UP001172673"/>
    </source>
</evidence>
<feature type="compositionally biased region" description="Low complexity" evidence="2">
    <location>
        <begin position="495"/>
        <end position="513"/>
    </location>
</feature>
<keyword evidence="4" id="KW-1185">Reference proteome</keyword>
<dbReference type="AlphaFoldDB" id="A0AA39CF13"/>
<accession>A0AA39CF13</accession>
<dbReference type="GO" id="GO:1990431">
    <property type="term" value="P:priRNA 3'-end processing"/>
    <property type="evidence" value="ECO:0007669"/>
    <property type="project" value="TreeGrafter"/>
</dbReference>